<proteinExistence type="inferred from homology"/>
<dbReference type="Gene3D" id="3.30.519.10">
    <property type="entry name" value="Guanine Nucleotide Dissociation Inhibitor, domain 2"/>
    <property type="match status" value="1"/>
</dbReference>
<dbReference type="GO" id="GO:0005829">
    <property type="term" value="C:cytosol"/>
    <property type="evidence" value="ECO:0007669"/>
    <property type="project" value="TreeGrafter"/>
</dbReference>
<dbReference type="EMBL" id="MU853933">
    <property type="protein sequence ID" value="KAK3935235.1"/>
    <property type="molecule type" value="Genomic_DNA"/>
</dbReference>
<dbReference type="PANTHER" id="PTHR11787:SF4">
    <property type="entry name" value="CHM, RAB ESCORT PROTEIN 1"/>
    <property type="match status" value="1"/>
</dbReference>
<reference evidence="4" key="1">
    <citation type="journal article" date="2023" name="Mol. Phylogenet. Evol.">
        <title>Genome-scale phylogeny and comparative genomics of the fungal order Sordariales.</title>
        <authorList>
            <person name="Hensen N."/>
            <person name="Bonometti L."/>
            <person name="Westerberg I."/>
            <person name="Brannstrom I.O."/>
            <person name="Guillou S."/>
            <person name="Cros-Aarteil S."/>
            <person name="Calhoun S."/>
            <person name="Haridas S."/>
            <person name="Kuo A."/>
            <person name="Mondo S."/>
            <person name="Pangilinan J."/>
            <person name="Riley R."/>
            <person name="LaButti K."/>
            <person name="Andreopoulos B."/>
            <person name="Lipzen A."/>
            <person name="Chen C."/>
            <person name="Yan M."/>
            <person name="Daum C."/>
            <person name="Ng V."/>
            <person name="Clum A."/>
            <person name="Steindorff A."/>
            <person name="Ohm R.A."/>
            <person name="Martin F."/>
            <person name="Silar P."/>
            <person name="Natvig D.O."/>
            <person name="Lalanne C."/>
            <person name="Gautier V."/>
            <person name="Ament-Velasquez S.L."/>
            <person name="Kruys A."/>
            <person name="Hutchinson M.I."/>
            <person name="Powell A.J."/>
            <person name="Barry K."/>
            <person name="Miller A.N."/>
            <person name="Grigoriev I.V."/>
            <person name="Debuchy R."/>
            <person name="Gladieux P."/>
            <person name="Hiltunen Thoren M."/>
            <person name="Johannesson H."/>
        </authorList>
    </citation>
    <scope>NUCLEOTIDE SEQUENCE [LARGE SCALE GENOMIC DNA]</scope>
    <source>
        <strain evidence="4">CBS 340.73</strain>
    </source>
</reference>
<evidence type="ECO:0000313" key="3">
    <source>
        <dbReference type="EMBL" id="KAK3935235.1"/>
    </source>
</evidence>
<dbReference type="GO" id="GO:0007264">
    <property type="term" value="P:small GTPase-mediated signal transduction"/>
    <property type="evidence" value="ECO:0007669"/>
    <property type="project" value="UniProtKB-UniRule"/>
</dbReference>
<comment type="similarity">
    <text evidence="1 2">Belongs to the Rab GDI family.</text>
</comment>
<dbReference type="GO" id="GO:0005634">
    <property type="term" value="C:nucleus"/>
    <property type="evidence" value="ECO:0007669"/>
    <property type="project" value="TreeGrafter"/>
</dbReference>
<name>A0AAN6MY60_9PEZI</name>
<dbReference type="Proteomes" id="UP001303473">
    <property type="component" value="Unassembled WGS sequence"/>
</dbReference>
<dbReference type="GO" id="GO:0005968">
    <property type="term" value="C:Rab-protein geranylgeranyltransferase complex"/>
    <property type="evidence" value="ECO:0007669"/>
    <property type="project" value="TreeGrafter"/>
</dbReference>
<protein>
    <recommendedName>
        <fullName evidence="2">Rab proteins geranylgeranyltransferase</fullName>
    </recommendedName>
</protein>
<evidence type="ECO:0000313" key="4">
    <source>
        <dbReference type="Proteomes" id="UP001303473"/>
    </source>
</evidence>
<dbReference type="PRINTS" id="PR00891">
    <property type="entry name" value="RABGDIREP"/>
</dbReference>
<sequence>MESLGDTLWDVVICGTDLQQSLLALSLSRSGKKILHIDPNGYYGGTEAAFSLQEAESWVTDVAASVAAATNGTCPWRSASICKPEAAATEGQRAATGLSFPRAYSLALAPQIIHTRSDLLSQLVSSCAYRQIEFLAVGSFYIFKASAPAQASKEMGKPTLSRIPATREDVFSTTAITAKAKRGLMKFLKFVMDYDSPPQTESWGRYADVPLTEFVQMEFKMDNELQTYIVTLTLSLDGRISTKDGLAVIHRHLTSMGVFGSGFAAVYPKWGGLSEIAQVACRAAAVGGAVYMLGTDIKTMQESSDTHDANLVMSVELSSGDTIKTRMLVRASVQDHSTTGDGVSGAMGISRLVTVIDTPLKSLFAAVVEGSPTPAVAVIAFPVGSVTTATGKVSENPVYVFAHSSDTGECPVGQSVLYFTTLSTPDSKEILMQAMDSLLTAIAAEEHAPRSLFQLHYEQARGATNSQTQGLIFDFPSPSLSLSFDDSSLESVRQAWSRITDESVAEMEYMTFPDREGAMSDEDEMYT</sequence>
<keyword evidence="4" id="KW-1185">Reference proteome</keyword>
<dbReference type="SUPFAM" id="SSF51905">
    <property type="entry name" value="FAD/NAD(P)-binding domain"/>
    <property type="match status" value="1"/>
</dbReference>
<dbReference type="InterPro" id="IPR017230">
    <property type="entry name" value="Mrs6"/>
</dbReference>
<dbReference type="PANTHER" id="PTHR11787">
    <property type="entry name" value="RAB GDP-DISSOCIATION INHIBITOR"/>
    <property type="match status" value="1"/>
</dbReference>
<dbReference type="AlphaFoldDB" id="A0AAN6MY60"/>
<accession>A0AAN6MY60</accession>
<dbReference type="Pfam" id="PF00996">
    <property type="entry name" value="GDI"/>
    <property type="match status" value="2"/>
</dbReference>
<dbReference type="GO" id="GO:0016192">
    <property type="term" value="P:vesicle-mediated transport"/>
    <property type="evidence" value="ECO:0007669"/>
    <property type="project" value="TreeGrafter"/>
</dbReference>
<dbReference type="InterPro" id="IPR018203">
    <property type="entry name" value="GDP_dissociation_inhibitor"/>
</dbReference>
<evidence type="ECO:0000256" key="1">
    <source>
        <dbReference type="ARBA" id="ARBA00005593"/>
    </source>
</evidence>
<dbReference type="Gene3D" id="1.10.405.10">
    <property type="entry name" value="Guanine Nucleotide Dissociation Inhibitor, domain 1"/>
    <property type="match status" value="1"/>
</dbReference>
<gene>
    <name evidence="3" type="ORF">QBC46DRAFT_397953</name>
</gene>
<evidence type="ECO:0000256" key="2">
    <source>
        <dbReference type="PIRNR" id="PIRNR037514"/>
    </source>
</evidence>
<dbReference type="GO" id="GO:0005092">
    <property type="term" value="F:GDP-dissociation inhibitor activity"/>
    <property type="evidence" value="ECO:0007669"/>
    <property type="project" value="UniProtKB-UniRule"/>
</dbReference>
<dbReference type="Gene3D" id="3.50.50.60">
    <property type="entry name" value="FAD/NAD(P)-binding domain"/>
    <property type="match status" value="1"/>
</dbReference>
<dbReference type="InterPro" id="IPR036188">
    <property type="entry name" value="FAD/NAD-bd_sf"/>
</dbReference>
<comment type="caution">
    <text evidence="3">The sequence shown here is derived from an EMBL/GenBank/DDBJ whole genome shotgun (WGS) entry which is preliminary data.</text>
</comment>
<organism evidence="3 4">
    <name type="scientific">Diplogelasinospora grovesii</name>
    <dbReference type="NCBI Taxonomy" id="303347"/>
    <lineage>
        <taxon>Eukaryota</taxon>
        <taxon>Fungi</taxon>
        <taxon>Dikarya</taxon>
        <taxon>Ascomycota</taxon>
        <taxon>Pezizomycotina</taxon>
        <taxon>Sordariomycetes</taxon>
        <taxon>Sordariomycetidae</taxon>
        <taxon>Sordariales</taxon>
        <taxon>Diplogelasinosporaceae</taxon>
        <taxon>Diplogelasinospora</taxon>
    </lineage>
</organism>
<dbReference type="SUPFAM" id="SSF54373">
    <property type="entry name" value="FAD-linked reductases, C-terminal domain"/>
    <property type="match status" value="1"/>
</dbReference>
<dbReference type="PIRSF" id="PIRSF037514">
    <property type="entry name" value="Rab_ger_ger_transf_A_fun"/>
    <property type="match status" value="1"/>
</dbReference>